<sequence length="218" mass="24434">MLDQALNMNLDERICIDTNTIEWLGSPADGVLRKPLEKEFAEHGRTTSIVQFMPGSSFPEHNHPLGEEIFVLEGVFSDERGDYPAGTYIRNPPGSKHSPFSKEGCTLFVKLDQFNPLDIEPVLIDTKAKQMQPGIGNLKVLSLHSLGTEGSALVFWPAGEKFQAHRHWGGEEILVIDGELKDEHGSYPKGCWLRSPHLSEHFPYVEEDTLIYVKTGHL</sequence>
<gene>
    <name evidence="2" type="ORF">NR989_07455</name>
</gene>
<feature type="domain" description="ChrR-like cupin" evidence="1">
    <location>
        <begin position="12"/>
        <end position="114"/>
    </location>
</feature>
<evidence type="ECO:0000313" key="2">
    <source>
        <dbReference type="EMBL" id="WEJ61850.1"/>
    </source>
</evidence>
<keyword evidence="3" id="KW-1185">Reference proteome</keyword>
<dbReference type="EMBL" id="CP102381">
    <property type="protein sequence ID" value="WEJ61850.1"/>
    <property type="molecule type" value="Genomic_DNA"/>
</dbReference>
<name>A0ABY8C7B8_9GAMM</name>
<dbReference type="Proteomes" id="UP001222275">
    <property type="component" value="Chromosome"/>
</dbReference>
<dbReference type="CDD" id="cd20303">
    <property type="entry name" value="cupin_ChrR_1"/>
    <property type="match status" value="2"/>
</dbReference>
<dbReference type="Gene3D" id="2.60.120.10">
    <property type="entry name" value="Jelly Rolls"/>
    <property type="match status" value="1"/>
</dbReference>
<organism evidence="2 3">
    <name type="scientific">Thiomicrorhabdus lithotrophica</name>
    <dbReference type="NCBI Taxonomy" id="2949997"/>
    <lineage>
        <taxon>Bacteria</taxon>
        <taxon>Pseudomonadati</taxon>
        <taxon>Pseudomonadota</taxon>
        <taxon>Gammaproteobacteria</taxon>
        <taxon>Thiotrichales</taxon>
        <taxon>Piscirickettsiaceae</taxon>
        <taxon>Thiomicrorhabdus</taxon>
    </lineage>
</organism>
<dbReference type="InterPro" id="IPR014710">
    <property type="entry name" value="RmlC-like_jellyroll"/>
</dbReference>
<reference evidence="2 3" key="1">
    <citation type="submission" date="2022-06" db="EMBL/GenBank/DDBJ databases">
        <title>Thiomicrohabdus sp. nov, an obligately chemolithoautotrophic, sulfur-oxidizing bacterium isolated from beach of Guanyin Mountain. Amoy.</title>
        <authorList>
            <person name="Zhu H."/>
        </authorList>
    </citation>
    <scope>NUCLEOTIDE SEQUENCE [LARGE SCALE GENOMIC DNA]</scope>
    <source>
        <strain evidence="2 3">XGS-01</strain>
    </source>
</reference>
<feature type="domain" description="ChrR-like cupin" evidence="1">
    <location>
        <begin position="129"/>
        <end position="218"/>
    </location>
</feature>
<evidence type="ECO:0000313" key="3">
    <source>
        <dbReference type="Proteomes" id="UP001222275"/>
    </source>
</evidence>
<accession>A0ABY8C7B8</accession>
<dbReference type="Pfam" id="PF12973">
    <property type="entry name" value="Cupin_7"/>
    <property type="match status" value="2"/>
</dbReference>
<proteinExistence type="predicted"/>
<protein>
    <submittedName>
        <fullName evidence="2">Cupin domain-containing protein</fullName>
    </submittedName>
</protein>
<dbReference type="InterPro" id="IPR025979">
    <property type="entry name" value="ChrR-like_cupin_dom"/>
</dbReference>
<dbReference type="SUPFAM" id="SSF51182">
    <property type="entry name" value="RmlC-like cupins"/>
    <property type="match status" value="2"/>
</dbReference>
<dbReference type="InterPro" id="IPR011051">
    <property type="entry name" value="RmlC_Cupin_sf"/>
</dbReference>
<evidence type="ECO:0000259" key="1">
    <source>
        <dbReference type="Pfam" id="PF12973"/>
    </source>
</evidence>